<sequence>MPALFSIAHNLICLVWNLIGCLQLYVIQHKMINPSSVYPLVIENCVIIQSGFPLFLLIFL</sequence>
<gene>
    <name evidence="2" type="ORF">SLEP1_g55678</name>
</gene>
<feature type="transmembrane region" description="Helical" evidence="1">
    <location>
        <begin position="37"/>
        <end position="59"/>
    </location>
</feature>
<proteinExistence type="predicted"/>
<organism evidence="2 3">
    <name type="scientific">Rubroshorea leprosula</name>
    <dbReference type="NCBI Taxonomy" id="152421"/>
    <lineage>
        <taxon>Eukaryota</taxon>
        <taxon>Viridiplantae</taxon>
        <taxon>Streptophyta</taxon>
        <taxon>Embryophyta</taxon>
        <taxon>Tracheophyta</taxon>
        <taxon>Spermatophyta</taxon>
        <taxon>Magnoliopsida</taxon>
        <taxon>eudicotyledons</taxon>
        <taxon>Gunneridae</taxon>
        <taxon>Pentapetalae</taxon>
        <taxon>rosids</taxon>
        <taxon>malvids</taxon>
        <taxon>Malvales</taxon>
        <taxon>Dipterocarpaceae</taxon>
        <taxon>Rubroshorea</taxon>
    </lineage>
</organism>
<evidence type="ECO:0000313" key="3">
    <source>
        <dbReference type="Proteomes" id="UP001054252"/>
    </source>
</evidence>
<dbReference type="EMBL" id="BPVZ01000274">
    <property type="protein sequence ID" value="GKV48891.1"/>
    <property type="molecule type" value="Genomic_DNA"/>
</dbReference>
<evidence type="ECO:0000313" key="2">
    <source>
        <dbReference type="EMBL" id="GKV48891.1"/>
    </source>
</evidence>
<dbReference type="AlphaFoldDB" id="A0AAV5MG18"/>
<comment type="caution">
    <text evidence="2">The sequence shown here is derived from an EMBL/GenBank/DDBJ whole genome shotgun (WGS) entry which is preliminary data.</text>
</comment>
<name>A0AAV5MG18_9ROSI</name>
<dbReference type="Proteomes" id="UP001054252">
    <property type="component" value="Unassembled WGS sequence"/>
</dbReference>
<keyword evidence="1" id="KW-0812">Transmembrane</keyword>
<evidence type="ECO:0000256" key="1">
    <source>
        <dbReference type="SAM" id="Phobius"/>
    </source>
</evidence>
<protein>
    <submittedName>
        <fullName evidence="2">Uncharacterized protein</fullName>
    </submittedName>
</protein>
<keyword evidence="3" id="KW-1185">Reference proteome</keyword>
<reference evidence="2 3" key="1">
    <citation type="journal article" date="2021" name="Commun. Biol.">
        <title>The genome of Shorea leprosula (Dipterocarpaceae) highlights the ecological relevance of drought in aseasonal tropical rainforests.</title>
        <authorList>
            <person name="Ng K.K.S."/>
            <person name="Kobayashi M.J."/>
            <person name="Fawcett J.A."/>
            <person name="Hatakeyama M."/>
            <person name="Paape T."/>
            <person name="Ng C.H."/>
            <person name="Ang C.C."/>
            <person name="Tnah L.H."/>
            <person name="Lee C.T."/>
            <person name="Nishiyama T."/>
            <person name="Sese J."/>
            <person name="O'Brien M.J."/>
            <person name="Copetti D."/>
            <person name="Mohd Noor M.I."/>
            <person name="Ong R.C."/>
            <person name="Putra M."/>
            <person name="Sireger I.Z."/>
            <person name="Indrioko S."/>
            <person name="Kosugi Y."/>
            <person name="Izuno A."/>
            <person name="Isagi Y."/>
            <person name="Lee S.L."/>
            <person name="Shimizu K.K."/>
        </authorList>
    </citation>
    <scope>NUCLEOTIDE SEQUENCE [LARGE SCALE GENOMIC DNA]</scope>
    <source>
        <strain evidence="2">214</strain>
    </source>
</reference>
<keyword evidence="1" id="KW-0472">Membrane</keyword>
<keyword evidence="1" id="KW-1133">Transmembrane helix</keyword>
<accession>A0AAV5MG18</accession>
<feature type="transmembrane region" description="Helical" evidence="1">
    <location>
        <begin position="6"/>
        <end position="25"/>
    </location>
</feature>